<dbReference type="PANTHER" id="PTHR33164">
    <property type="entry name" value="TRANSCRIPTIONAL REGULATOR, MARR FAMILY"/>
    <property type="match status" value="1"/>
</dbReference>
<organism evidence="2 3">
    <name type="scientific">Streptomyces roseirectus</name>
    <dbReference type="NCBI Taxonomy" id="2768066"/>
    <lineage>
        <taxon>Bacteria</taxon>
        <taxon>Bacillati</taxon>
        <taxon>Actinomycetota</taxon>
        <taxon>Actinomycetes</taxon>
        <taxon>Kitasatosporales</taxon>
        <taxon>Streptomycetaceae</taxon>
        <taxon>Streptomyces</taxon>
    </lineage>
</organism>
<dbReference type="PANTHER" id="PTHR33164:SF99">
    <property type="entry name" value="MARR FAMILY REGULATORY PROTEIN"/>
    <property type="match status" value="1"/>
</dbReference>
<dbReference type="InterPro" id="IPR000835">
    <property type="entry name" value="HTH_MarR-typ"/>
</dbReference>
<proteinExistence type="predicted"/>
<dbReference type="AlphaFoldDB" id="A0A7H0I7E9"/>
<feature type="domain" description="HTH marR-type" evidence="1">
    <location>
        <begin position="9"/>
        <end position="144"/>
    </location>
</feature>
<name>A0A7H0I7E9_9ACTN</name>
<dbReference type="Proteomes" id="UP000516052">
    <property type="component" value="Chromosome"/>
</dbReference>
<dbReference type="EMBL" id="CP060828">
    <property type="protein sequence ID" value="QNP68715.1"/>
    <property type="molecule type" value="Genomic_DNA"/>
</dbReference>
<dbReference type="KEGG" id="sroi:IAG44_04070"/>
<accession>A0A7H0I7E9</accession>
<dbReference type="GO" id="GO:0006950">
    <property type="term" value="P:response to stress"/>
    <property type="evidence" value="ECO:0007669"/>
    <property type="project" value="TreeGrafter"/>
</dbReference>
<evidence type="ECO:0000313" key="2">
    <source>
        <dbReference type="EMBL" id="QNP68715.1"/>
    </source>
</evidence>
<reference evidence="2 3" key="1">
    <citation type="submission" date="2020-08" db="EMBL/GenBank/DDBJ databases">
        <title>A novel species.</title>
        <authorList>
            <person name="Gao J."/>
        </authorList>
    </citation>
    <scope>NUCLEOTIDE SEQUENCE [LARGE SCALE GENOMIC DNA]</scope>
    <source>
        <strain evidence="2 3">CRXT-G-22</strain>
    </source>
</reference>
<evidence type="ECO:0000313" key="3">
    <source>
        <dbReference type="Proteomes" id="UP000516052"/>
    </source>
</evidence>
<dbReference type="PROSITE" id="PS50995">
    <property type="entry name" value="HTH_MARR_2"/>
    <property type="match status" value="1"/>
</dbReference>
<keyword evidence="3" id="KW-1185">Reference proteome</keyword>
<protein>
    <submittedName>
        <fullName evidence="2">MarR family transcriptional regulator</fullName>
    </submittedName>
</protein>
<dbReference type="Gene3D" id="1.10.10.10">
    <property type="entry name" value="Winged helix-like DNA-binding domain superfamily/Winged helix DNA-binding domain"/>
    <property type="match status" value="1"/>
</dbReference>
<dbReference type="GO" id="GO:0003700">
    <property type="term" value="F:DNA-binding transcription factor activity"/>
    <property type="evidence" value="ECO:0007669"/>
    <property type="project" value="InterPro"/>
</dbReference>
<dbReference type="Pfam" id="PF12802">
    <property type="entry name" value="MarR_2"/>
    <property type="match status" value="1"/>
</dbReference>
<dbReference type="SMART" id="SM00347">
    <property type="entry name" value="HTH_MARR"/>
    <property type="match status" value="1"/>
</dbReference>
<dbReference type="InterPro" id="IPR036388">
    <property type="entry name" value="WH-like_DNA-bd_sf"/>
</dbReference>
<evidence type="ECO:0000259" key="1">
    <source>
        <dbReference type="PROSITE" id="PS50995"/>
    </source>
</evidence>
<gene>
    <name evidence="2" type="ORF">IAG44_04070</name>
</gene>
<dbReference type="InterPro" id="IPR036390">
    <property type="entry name" value="WH_DNA-bd_sf"/>
</dbReference>
<sequence>MTQWLTDEELHAWHGLVTLSSRLQTDLGRQLQDGHGISVADYEILDRLGDAPDGLRARDLGASLDWEQSRVSHQLSRMHGRGLVTKKECATDRRGVVFHLTDTGRQLLTAAAPGHVNAVRTLVFNALTPDQVTQLATLTGHLLRHIDTCPLARALRKS</sequence>
<dbReference type="SUPFAM" id="SSF46785">
    <property type="entry name" value="Winged helix' DNA-binding domain"/>
    <property type="match status" value="1"/>
</dbReference>
<dbReference type="InterPro" id="IPR039422">
    <property type="entry name" value="MarR/SlyA-like"/>
</dbReference>
<dbReference type="RefSeq" id="WP_187745754.1">
    <property type="nucleotide sequence ID" value="NZ_CP060828.1"/>
</dbReference>